<dbReference type="PANTHER" id="PTHR30572:SF4">
    <property type="entry name" value="ABC TRANSPORTER PERMEASE YTRF"/>
    <property type="match status" value="1"/>
</dbReference>
<evidence type="ECO:0000256" key="6">
    <source>
        <dbReference type="ARBA" id="ARBA00038076"/>
    </source>
</evidence>
<name>A0ABU5W6G4_AERCA</name>
<evidence type="ECO:0000256" key="7">
    <source>
        <dbReference type="SAM" id="Phobius"/>
    </source>
</evidence>
<dbReference type="RefSeq" id="WP_229298186.1">
    <property type="nucleotide sequence ID" value="NZ_JAYGOJ010000056.1"/>
</dbReference>
<evidence type="ECO:0000259" key="8">
    <source>
        <dbReference type="Pfam" id="PF02687"/>
    </source>
</evidence>
<proteinExistence type="inferred from homology"/>
<gene>
    <name evidence="10" type="ORF">VCX44_11915</name>
</gene>
<evidence type="ECO:0000256" key="4">
    <source>
        <dbReference type="ARBA" id="ARBA00022989"/>
    </source>
</evidence>
<sequence length="403" mass="42186">MADRQPGRHGPFLIQTLIESLDSLHRLGRRAMLALLGIAVGCAAVIALLNIGHNAANEAISTFKGLGTNTLVATFPPQPGSDRPAPSRLDIQALGAALPMIEHAAPLILHSARIPHRGRAAEATIAGTSNGLAAVLGLRLEQGRFLSSFDRHATYVVVGARVARDLGRPGAPLQLGDRLPIEGYLFEVIGIAASLAPNPLIPVAADESVFVPIEGMRRLRPAPEIGSVIARTRDTPELNAAAAALKTYLDGMARGREAEVQVPQQLLDGLTRQANTFAYLLAGLGGISLLVGGVGVMNVMLMNVAERRREIGIRMALGARASDIRNLFLMEAATLSIAGAVLGAGVGLAAAYAFVRLSGWPFTLAPLSLLLGMSSSLAVGLFFGLHPALAAARLQPVQALRDD</sequence>
<accession>A0ABU5W6G4</accession>
<reference evidence="10 11" key="1">
    <citation type="submission" date="2023-12" db="EMBL/GenBank/DDBJ databases">
        <title>Characterization of antibiotic resistance in Aeromonas spp. in hospital effluent.</title>
        <authorList>
            <person name="Negoseki B.R.S."/>
            <person name="Krul D."/>
            <person name="Siqueira A.C."/>
            <person name="Almeida M."/>
            <person name="Mesa D."/>
            <person name="Conte D."/>
            <person name="Dalla-Costa L.M."/>
        </authorList>
    </citation>
    <scope>NUCLEOTIDE SEQUENCE [LARGE SCALE GENOMIC DNA]</scope>
    <source>
        <strain evidence="10 11">36v</strain>
    </source>
</reference>
<evidence type="ECO:0000256" key="3">
    <source>
        <dbReference type="ARBA" id="ARBA00022692"/>
    </source>
</evidence>
<feature type="transmembrane region" description="Helical" evidence="7">
    <location>
        <begin position="277"/>
        <end position="305"/>
    </location>
</feature>
<feature type="transmembrane region" description="Helical" evidence="7">
    <location>
        <begin position="367"/>
        <end position="385"/>
    </location>
</feature>
<evidence type="ECO:0000256" key="1">
    <source>
        <dbReference type="ARBA" id="ARBA00004651"/>
    </source>
</evidence>
<evidence type="ECO:0000256" key="5">
    <source>
        <dbReference type="ARBA" id="ARBA00023136"/>
    </source>
</evidence>
<feature type="transmembrane region" description="Helical" evidence="7">
    <location>
        <begin position="31"/>
        <end position="51"/>
    </location>
</feature>
<protein>
    <submittedName>
        <fullName evidence="10">ABC transporter permease</fullName>
    </submittedName>
</protein>
<keyword evidence="3 7" id="KW-0812">Transmembrane</keyword>
<evidence type="ECO:0000256" key="2">
    <source>
        <dbReference type="ARBA" id="ARBA00022475"/>
    </source>
</evidence>
<dbReference type="Proteomes" id="UP001304847">
    <property type="component" value="Unassembled WGS sequence"/>
</dbReference>
<keyword evidence="2" id="KW-1003">Cell membrane</keyword>
<comment type="subcellular location">
    <subcellularLocation>
        <location evidence="1">Cell membrane</location>
        <topology evidence="1">Multi-pass membrane protein</topology>
    </subcellularLocation>
</comment>
<feature type="domain" description="MacB-like periplasmic core" evidence="9">
    <location>
        <begin position="32"/>
        <end position="247"/>
    </location>
</feature>
<evidence type="ECO:0000313" key="11">
    <source>
        <dbReference type="Proteomes" id="UP001304847"/>
    </source>
</evidence>
<dbReference type="InterPro" id="IPR003838">
    <property type="entry name" value="ABC3_permease_C"/>
</dbReference>
<keyword evidence="11" id="KW-1185">Reference proteome</keyword>
<organism evidence="10 11">
    <name type="scientific">Aeromonas caviae</name>
    <name type="common">Aeromonas punctata</name>
    <dbReference type="NCBI Taxonomy" id="648"/>
    <lineage>
        <taxon>Bacteria</taxon>
        <taxon>Pseudomonadati</taxon>
        <taxon>Pseudomonadota</taxon>
        <taxon>Gammaproteobacteria</taxon>
        <taxon>Aeromonadales</taxon>
        <taxon>Aeromonadaceae</taxon>
        <taxon>Aeromonas</taxon>
    </lineage>
</organism>
<dbReference type="PANTHER" id="PTHR30572">
    <property type="entry name" value="MEMBRANE COMPONENT OF TRANSPORTER-RELATED"/>
    <property type="match status" value="1"/>
</dbReference>
<comment type="similarity">
    <text evidence="6">Belongs to the ABC-4 integral membrane protein family.</text>
</comment>
<evidence type="ECO:0000259" key="9">
    <source>
        <dbReference type="Pfam" id="PF12704"/>
    </source>
</evidence>
<keyword evidence="5 7" id="KW-0472">Membrane</keyword>
<dbReference type="InterPro" id="IPR025857">
    <property type="entry name" value="MacB_PCD"/>
</dbReference>
<comment type="caution">
    <text evidence="10">The sequence shown here is derived from an EMBL/GenBank/DDBJ whole genome shotgun (WGS) entry which is preliminary data.</text>
</comment>
<feature type="transmembrane region" description="Helical" evidence="7">
    <location>
        <begin position="326"/>
        <end position="355"/>
    </location>
</feature>
<dbReference type="InterPro" id="IPR050250">
    <property type="entry name" value="Macrolide_Exporter_MacB"/>
</dbReference>
<keyword evidence="4 7" id="KW-1133">Transmembrane helix</keyword>
<feature type="domain" description="ABC3 transporter permease C-terminal" evidence="8">
    <location>
        <begin position="285"/>
        <end position="396"/>
    </location>
</feature>
<evidence type="ECO:0000313" key="10">
    <source>
        <dbReference type="EMBL" id="MEA9436503.1"/>
    </source>
</evidence>
<dbReference type="EMBL" id="JAYGOJ010000056">
    <property type="protein sequence ID" value="MEA9436503.1"/>
    <property type="molecule type" value="Genomic_DNA"/>
</dbReference>
<dbReference type="Pfam" id="PF02687">
    <property type="entry name" value="FtsX"/>
    <property type="match status" value="1"/>
</dbReference>
<dbReference type="Pfam" id="PF12704">
    <property type="entry name" value="MacB_PCD"/>
    <property type="match status" value="1"/>
</dbReference>